<dbReference type="InterPro" id="IPR000387">
    <property type="entry name" value="Tyr_Pase_dom"/>
</dbReference>
<dbReference type="PANTHER" id="PTHR19134">
    <property type="entry name" value="RECEPTOR-TYPE TYROSINE-PROTEIN PHOSPHATASE"/>
    <property type="match status" value="1"/>
</dbReference>
<dbReference type="PANTHER" id="PTHR19134:SF449">
    <property type="entry name" value="TYROSINE-PROTEIN PHOSPHATASE 1"/>
    <property type="match status" value="1"/>
</dbReference>
<keyword evidence="2" id="KW-0378">Hydrolase</keyword>
<dbReference type="InterPro" id="IPR029021">
    <property type="entry name" value="Prot-tyrosine_phosphatase-like"/>
</dbReference>
<dbReference type="Gene3D" id="3.90.190.10">
    <property type="entry name" value="Protein tyrosine phosphatase superfamily"/>
    <property type="match status" value="1"/>
</dbReference>
<feature type="compositionally biased region" description="Basic and acidic residues" evidence="5">
    <location>
        <begin position="745"/>
        <end position="757"/>
    </location>
</feature>
<dbReference type="OrthoDB" id="10253954at2759"/>
<dbReference type="InterPro" id="IPR003595">
    <property type="entry name" value="Tyr_Pase_cat"/>
</dbReference>
<dbReference type="CDD" id="cd00047">
    <property type="entry name" value="PTPc"/>
    <property type="match status" value="1"/>
</dbReference>
<name>A0A3S1HCL2_ELYCH</name>
<keyword evidence="3" id="KW-0904">Protein phosphatase</keyword>
<evidence type="ECO:0000256" key="1">
    <source>
        <dbReference type="ARBA" id="ARBA00013064"/>
    </source>
</evidence>
<dbReference type="FunFam" id="3.90.190.10:FF:000102">
    <property type="entry name" value="Receptor-type tyrosine-protein phosphatase"/>
    <property type="match status" value="1"/>
</dbReference>
<evidence type="ECO:0000256" key="4">
    <source>
        <dbReference type="ARBA" id="ARBA00051722"/>
    </source>
</evidence>
<dbReference type="Pfam" id="PF00102">
    <property type="entry name" value="Y_phosphatase"/>
    <property type="match status" value="1"/>
</dbReference>
<proteinExistence type="predicted"/>
<sequence length="795" mass="90544">MNVFQLVKRMRQSHPYSVRTFKHYLLIYEALFEEFQAGDTILGKDLRKRYRNLCQTNPLSGTSYLVDQYKMLEQFTPTLSKKACSDAFKAENRRKNADQNIVPPDWHRPVLNTTADINPPCGYINAVFVDGLNRKSEFIVTQAPLNNTVFDFWRMVFDYQVQTIVMLGQCKGMNVEPYFPRTGSRQFQYITVEHVTTAHAGVVTVRNLKICVFTSGGVEKMVIRHFHVECWAEDDSSLECYRLESLPDSKTNLLTLIDKVMDWQMLANRRTRPIVVVDKNGASISGVFCACALLCERMRVNGEVDLYHTVKHMKRRRPQFISSFEQYRYLHHVLWEYLNVYIFTQKARYDDNDDDDDDDYYEHGYNDDVEYGEDIKESSDDPVGYIWSCSAENSFDEYNRFPLTGEGAATDVVATLGDNTAEKGNDGVQGVQEVSMAKPPEEKDLSKLKCRDLYERGFPCTSTARAKCPEYDRPPPCASSQYIPRCPPERIVSKGLRENECRGGRSERCKKYYRDVDDRDPCSRYLKRRDSDLRSCSDRRCSSICVDNDSAGKCSRLSSASGLLRQGMFETYIPQSKCRPDSAKSSRNSRQNLSCGCLDDDGRVKKTESTVNPGLETLRRAYFACADGEIGREQPKETWRTPSQGGSAAELSRKYSAIAKTQGISEKGPAVSNVQELSRKPSPSADTRTMSRKPFSADKKVEIQRNSISTLSRRESSETSSSAGREKDFPITNSDKSRKRSMSKCQDERKIMSRACDDVTGTSAGCQQQEDTEQSSVTTSEYDVVMDTQHFSRKK</sequence>
<reference evidence="8 9" key="1">
    <citation type="submission" date="2019-01" db="EMBL/GenBank/DDBJ databases">
        <title>A draft genome assembly of the solar-powered sea slug Elysia chlorotica.</title>
        <authorList>
            <person name="Cai H."/>
            <person name="Li Q."/>
            <person name="Fang X."/>
            <person name="Li J."/>
            <person name="Curtis N.E."/>
            <person name="Altenburger A."/>
            <person name="Shibata T."/>
            <person name="Feng M."/>
            <person name="Maeda T."/>
            <person name="Schwartz J.A."/>
            <person name="Shigenobu S."/>
            <person name="Lundholm N."/>
            <person name="Nishiyama T."/>
            <person name="Yang H."/>
            <person name="Hasebe M."/>
            <person name="Li S."/>
            <person name="Pierce S.K."/>
            <person name="Wang J."/>
        </authorList>
    </citation>
    <scope>NUCLEOTIDE SEQUENCE [LARGE SCALE GENOMIC DNA]</scope>
    <source>
        <strain evidence="8">EC2010</strain>
        <tissue evidence="8">Whole organism of an adult</tissue>
    </source>
</reference>
<dbReference type="EC" id="3.1.3.48" evidence="1"/>
<feature type="domain" description="Tyrosine-protein phosphatase" evidence="6">
    <location>
        <begin position="65"/>
        <end position="337"/>
    </location>
</feature>
<feature type="compositionally biased region" description="Polar residues" evidence="5">
    <location>
        <begin position="760"/>
        <end position="781"/>
    </location>
</feature>
<comment type="catalytic activity">
    <reaction evidence="4">
        <text>O-phospho-L-tyrosyl-[protein] + H2O = L-tyrosyl-[protein] + phosphate</text>
        <dbReference type="Rhea" id="RHEA:10684"/>
        <dbReference type="Rhea" id="RHEA-COMP:10136"/>
        <dbReference type="Rhea" id="RHEA-COMP:20101"/>
        <dbReference type="ChEBI" id="CHEBI:15377"/>
        <dbReference type="ChEBI" id="CHEBI:43474"/>
        <dbReference type="ChEBI" id="CHEBI:46858"/>
        <dbReference type="ChEBI" id="CHEBI:61978"/>
        <dbReference type="EC" id="3.1.3.48"/>
    </reaction>
</comment>
<dbReference type="PRINTS" id="PR00700">
    <property type="entry name" value="PRTYPHPHTASE"/>
</dbReference>
<evidence type="ECO:0000256" key="3">
    <source>
        <dbReference type="ARBA" id="ARBA00022912"/>
    </source>
</evidence>
<dbReference type="InterPro" id="IPR000242">
    <property type="entry name" value="PTP_cat"/>
</dbReference>
<evidence type="ECO:0000313" key="9">
    <source>
        <dbReference type="Proteomes" id="UP000271974"/>
    </source>
</evidence>
<evidence type="ECO:0000259" key="6">
    <source>
        <dbReference type="PROSITE" id="PS50055"/>
    </source>
</evidence>
<evidence type="ECO:0000256" key="2">
    <source>
        <dbReference type="ARBA" id="ARBA00022801"/>
    </source>
</evidence>
<dbReference type="Proteomes" id="UP000271974">
    <property type="component" value="Unassembled WGS sequence"/>
</dbReference>
<dbReference type="SMART" id="SM00194">
    <property type="entry name" value="PTPc"/>
    <property type="match status" value="1"/>
</dbReference>
<dbReference type="InterPro" id="IPR050348">
    <property type="entry name" value="Protein-Tyr_Phosphatase"/>
</dbReference>
<dbReference type="PROSITE" id="PS50055">
    <property type="entry name" value="TYR_PHOSPHATASE_PTP"/>
    <property type="match status" value="1"/>
</dbReference>
<dbReference type="GO" id="GO:0004725">
    <property type="term" value="F:protein tyrosine phosphatase activity"/>
    <property type="evidence" value="ECO:0007669"/>
    <property type="project" value="UniProtKB-EC"/>
</dbReference>
<dbReference type="EMBL" id="RQTK01000649">
    <property type="protein sequence ID" value="RUS76616.1"/>
    <property type="molecule type" value="Genomic_DNA"/>
</dbReference>
<evidence type="ECO:0000259" key="7">
    <source>
        <dbReference type="PROSITE" id="PS50056"/>
    </source>
</evidence>
<accession>A0A3S1HCL2</accession>
<feature type="domain" description="Tyrosine specific protein phosphatases" evidence="7">
    <location>
        <begin position="251"/>
        <end position="328"/>
    </location>
</feature>
<dbReference type="SMART" id="SM00404">
    <property type="entry name" value="PTPc_motif"/>
    <property type="match status" value="1"/>
</dbReference>
<dbReference type="AlphaFoldDB" id="A0A3S1HCL2"/>
<dbReference type="SUPFAM" id="SSF52799">
    <property type="entry name" value="(Phosphotyrosine protein) phosphatases II"/>
    <property type="match status" value="1"/>
</dbReference>
<keyword evidence="9" id="KW-1185">Reference proteome</keyword>
<evidence type="ECO:0000256" key="5">
    <source>
        <dbReference type="SAM" id="MobiDB-lite"/>
    </source>
</evidence>
<protein>
    <recommendedName>
        <fullName evidence="1">protein-tyrosine-phosphatase</fullName>
        <ecNumber evidence="1">3.1.3.48</ecNumber>
    </recommendedName>
</protein>
<organism evidence="8 9">
    <name type="scientific">Elysia chlorotica</name>
    <name type="common">Eastern emerald elysia</name>
    <name type="synonym">Sea slug</name>
    <dbReference type="NCBI Taxonomy" id="188477"/>
    <lineage>
        <taxon>Eukaryota</taxon>
        <taxon>Metazoa</taxon>
        <taxon>Spiralia</taxon>
        <taxon>Lophotrochozoa</taxon>
        <taxon>Mollusca</taxon>
        <taxon>Gastropoda</taxon>
        <taxon>Heterobranchia</taxon>
        <taxon>Euthyneura</taxon>
        <taxon>Panpulmonata</taxon>
        <taxon>Sacoglossa</taxon>
        <taxon>Placobranchoidea</taxon>
        <taxon>Plakobranchidae</taxon>
        <taxon>Elysia</taxon>
    </lineage>
</organism>
<feature type="region of interest" description="Disordered" evidence="5">
    <location>
        <begin position="661"/>
        <end position="795"/>
    </location>
</feature>
<dbReference type="STRING" id="188477.A0A3S1HCL2"/>
<comment type="caution">
    <text evidence="8">The sequence shown here is derived from an EMBL/GenBank/DDBJ whole genome shotgun (WGS) entry which is preliminary data.</text>
</comment>
<evidence type="ECO:0000313" key="8">
    <source>
        <dbReference type="EMBL" id="RUS76616.1"/>
    </source>
</evidence>
<dbReference type="PROSITE" id="PS50056">
    <property type="entry name" value="TYR_PHOSPHATASE_2"/>
    <property type="match status" value="1"/>
</dbReference>
<gene>
    <name evidence="8" type="ORF">EGW08_015625</name>
</gene>